<dbReference type="Proteomes" id="UP000011686">
    <property type="component" value="Chromosome"/>
</dbReference>
<evidence type="ECO:0000259" key="9">
    <source>
        <dbReference type="SMART" id="SM00893"/>
    </source>
</evidence>
<dbReference type="HOGENOM" id="CLU_034178_0_0_4"/>
<dbReference type="GO" id="GO:0050660">
    <property type="term" value="F:flavin adenine dinucleotide binding"/>
    <property type="evidence" value="ECO:0007669"/>
    <property type="project" value="InterPro"/>
</dbReference>
<dbReference type="PANTHER" id="PTHR43153">
    <property type="entry name" value="ELECTRON TRANSFER FLAVOPROTEIN ALPHA"/>
    <property type="match status" value="1"/>
</dbReference>
<dbReference type="PIRSF" id="PIRSF000089">
    <property type="entry name" value="Electra_flavoP_a"/>
    <property type="match status" value="1"/>
</dbReference>
<accession>M1M6J5</accession>
<dbReference type="SMART" id="SM00893">
    <property type="entry name" value="ETF"/>
    <property type="match status" value="1"/>
</dbReference>
<dbReference type="FunFam" id="3.40.50.1220:FF:000001">
    <property type="entry name" value="Electron transfer flavoprotein, alpha subunit"/>
    <property type="match status" value="1"/>
</dbReference>
<evidence type="ECO:0000256" key="4">
    <source>
        <dbReference type="ARBA" id="ARBA00022982"/>
    </source>
</evidence>
<keyword evidence="11" id="KW-1185">Reference proteome</keyword>
<dbReference type="Gene3D" id="3.40.50.620">
    <property type="entry name" value="HUPs"/>
    <property type="match status" value="1"/>
</dbReference>
<evidence type="ECO:0000256" key="7">
    <source>
        <dbReference type="ARBA" id="ARBA00079299"/>
    </source>
</evidence>
<evidence type="ECO:0000313" key="11">
    <source>
        <dbReference type="Proteomes" id="UP000011686"/>
    </source>
</evidence>
<gene>
    <name evidence="10" type="ORF">CDEE_0704</name>
</gene>
<dbReference type="InterPro" id="IPR014730">
    <property type="entry name" value="ETF_a/b_N"/>
</dbReference>
<keyword evidence="3 8" id="KW-0274">FAD</keyword>
<dbReference type="SUPFAM" id="SSF52402">
    <property type="entry name" value="Adenine nucleotide alpha hydrolases-like"/>
    <property type="match status" value="1"/>
</dbReference>
<dbReference type="PATRIC" id="fig|1208918.3.peg.405"/>
<dbReference type="GO" id="GO:0033539">
    <property type="term" value="P:fatty acid beta-oxidation using acyl-CoA dehydrogenase"/>
    <property type="evidence" value="ECO:0007669"/>
    <property type="project" value="TreeGrafter"/>
</dbReference>
<feature type="binding site" evidence="8">
    <location>
        <begin position="246"/>
        <end position="250"/>
    </location>
    <ligand>
        <name>FAD</name>
        <dbReference type="ChEBI" id="CHEBI:57692"/>
    </ligand>
</feature>
<reference evidence="10 11" key="1">
    <citation type="journal article" date="2013" name="Genome Biol. Evol.">
        <title>Genome evolution and phylogenomic analysis of candidatus kinetoplastibacterium, the betaproteobacterial endosymbionts of strigomonas and angomonas.</title>
        <authorList>
            <person name="Alves J.M."/>
            <person name="Serrano M.G."/>
            <person name="Maia da Silva F."/>
            <person name="Voegtly L.J."/>
            <person name="Matveyev A.V."/>
            <person name="Teixeira M.M."/>
            <person name="Camargo E.P."/>
            <person name="Buck G.A."/>
        </authorList>
    </citation>
    <scope>NUCLEOTIDE SEQUENCE [LARGE SCALE GENOMIC DNA]</scope>
    <source>
        <strain evidence="10 11">TCC036E</strain>
    </source>
</reference>
<dbReference type="InterPro" id="IPR014729">
    <property type="entry name" value="Rossmann-like_a/b/a_fold"/>
</dbReference>
<dbReference type="CDD" id="cd01715">
    <property type="entry name" value="ETF_alpha"/>
    <property type="match status" value="1"/>
</dbReference>
<dbReference type="KEGG" id="kct:CDEE_0704"/>
<dbReference type="Gene3D" id="3.40.50.1220">
    <property type="entry name" value="TPP-binding domain"/>
    <property type="match status" value="1"/>
</dbReference>
<keyword evidence="4" id="KW-0249">Electron transport</keyword>
<dbReference type="eggNOG" id="COG2025">
    <property type="taxonomic scope" value="Bacteria"/>
</dbReference>
<protein>
    <recommendedName>
        <fullName evidence="6">Electron transfer flavoprotein subunit alpha</fullName>
    </recommendedName>
    <alternativeName>
        <fullName evidence="7">Electron transfer flavoprotein large subunit</fullName>
    </alternativeName>
</protein>
<feature type="binding site" evidence="8">
    <location>
        <position position="206"/>
    </location>
    <ligand>
        <name>FAD</name>
        <dbReference type="ChEBI" id="CHEBI:57692"/>
    </ligand>
</feature>
<evidence type="ECO:0000313" key="10">
    <source>
        <dbReference type="EMBL" id="AGF47705.1"/>
    </source>
</evidence>
<dbReference type="Pfam" id="PF00766">
    <property type="entry name" value="ETF_alpha"/>
    <property type="match status" value="1"/>
</dbReference>
<proteinExistence type="inferred from homology"/>
<dbReference type="InterPro" id="IPR033947">
    <property type="entry name" value="ETF_alpha_N"/>
</dbReference>
<evidence type="ECO:0000256" key="6">
    <source>
        <dbReference type="ARBA" id="ARBA00068674"/>
    </source>
</evidence>
<dbReference type="RefSeq" id="WP_015238453.1">
    <property type="nucleotide sequence ID" value="NC_020283.1"/>
</dbReference>
<sequence length="314" mass="33978">MILIVPDHNNYSLDSSTINLLEAASRLGLKEEIHILIIGYNLERVIKEATNISNYITKILVVDAFYFGDFLAENHALQISKLASDYSCVIFSNSSFAKSIAPRLAGILDIAPISEVTDIISKDIFERFIYTGKFIETVSCNENTKILTINTSFFANKNSYKKNSTVLVEHVSPIDNLGLSILVDDKINLTNRPDLLKANIVVAGGRALGSKENFDNLICGLADKLGAAVGASRAAVDAGYTSNDLQIGQTGKSISPKLYFAIGISGAAQHIAGICNAGVIVSINNDRDAPIFQFSDYGIVGNLFDIVPKLIKLL</sequence>
<evidence type="ECO:0000256" key="3">
    <source>
        <dbReference type="ARBA" id="ARBA00022827"/>
    </source>
</evidence>
<evidence type="ECO:0000256" key="5">
    <source>
        <dbReference type="ARBA" id="ARBA00025649"/>
    </source>
</evidence>
<dbReference type="GO" id="GO:0009055">
    <property type="term" value="F:electron transfer activity"/>
    <property type="evidence" value="ECO:0007669"/>
    <property type="project" value="InterPro"/>
</dbReference>
<dbReference type="AlphaFoldDB" id="M1M6J5"/>
<dbReference type="SUPFAM" id="SSF52467">
    <property type="entry name" value="DHS-like NAD/FAD-binding domain"/>
    <property type="match status" value="1"/>
</dbReference>
<organism evidence="10 11">
    <name type="scientific">Candidatus Kinetoplastidibacterium crithidiae TCC036E</name>
    <dbReference type="NCBI Taxonomy" id="1208918"/>
    <lineage>
        <taxon>Bacteria</taxon>
        <taxon>Pseudomonadati</taxon>
        <taxon>Pseudomonadota</taxon>
        <taxon>Betaproteobacteria</taxon>
        <taxon>Candidatus Kinetoplastidibacterium</taxon>
    </lineage>
</organism>
<keyword evidence="2" id="KW-0285">Flavoprotein</keyword>
<feature type="binding site" evidence="8">
    <location>
        <begin position="263"/>
        <end position="270"/>
    </location>
    <ligand>
        <name>FAD</name>
        <dbReference type="ChEBI" id="CHEBI:57692"/>
    </ligand>
</feature>
<evidence type="ECO:0000256" key="2">
    <source>
        <dbReference type="ARBA" id="ARBA00022630"/>
    </source>
</evidence>
<comment type="cofactor">
    <cofactor evidence="8">
        <name>FAD</name>
        <dbReference type="ChEBI" id="CHEBI:57692"/>
    </cofactor>
    <text evidence="8">Binds 1 FAD per dimer.</text>
</comment>
<keyword evidence="4" id="KW-0813">Transport</keyword>
<evidence type="ECO:0000256" key="1">
    <source>
        <dbReference type="ARBA" id="ARBA00005817"/>
    </source>
</evidence>
<dbReference type="Pfam" id="PF01012">
    <property type="entry name" value="ETF"/>
    <property type="match status" value="1"/>
</dbReference>
<feature type="binding site" evidence="8">
    <location>
        <begin position="232"/>
        <end position="233"/>
    </location>
    <ligand>
        <name>FAD</name>
        <dbReference type="ChEBI" id="CHEBI:57692"/>
    </ligand>
</feature>
<dbReference type="STRING" id="1208918.CDEE_0704"/>
<dbReference type="PANTHER" id="PTHR43153:SF1">
    <property type="entry name" value="ELECTRON TRANSFER FLAVOPROTEIN SUBUNIT ALPHA, MITOCHONDRIAL"/>
    <property type="match status" value="1"/>
</dbReference>
<name>M1M6J5_9PROT</name>
<dbReference type="InterPro" id="IPR029035">
    <property type="entry name" value="DHS-like_NAD/FAD-binding_dom"/>
</dbReference>
<feature type="domain" description="Electron transfer flavoprotein alpha/beta-subunit N-terminal" evidence="9">
    <location>
        <begin position="2"/>
        <end position="186"/>
    </location>
</feature>
<evidence type="ECO:0000256" key="8">
    <source>
        <dbReference type="PIRSR" id="PIRSR000089-1"/>
    </source>
</evidence>
<comment type="function">
    <text evidence="5">The electron transfer flavoprotein serves as a specific electron acceptor for other dehydrogenases. It transfers the electrons to the main respiratory chain via ETF-ubiquinone oxidoreductase (ETF dehydrogenase).</text>
</comment>
<comment type="similarity">
    <text evidence="1">Belongs to the ETF alpha-subunit/FixB family.</text>
</comment>
<dbReference type="InterPro" id="IPR014731">
    <property type="entry name" value="ETF_asu_C"/>
</dbReference>
<feature type="binding site" evidence="8">
    <location>
        <position position="284"/>
    </location>
    <ligand>
        <name>FAD</name>
        <dbReference type="ChEBI" id="CHEBI:57692"/>
    </ligand>
</feature>
<dbReference type="EMBL" id="CP003804">
    <property type="protein sequence ID" value="AGF47705.1"/>
    <property type="molecule type" value="Genomic_DNA"/>
</dbReference>
<dbReference type="InterPro" id="IPR001308">
    <property type="entry name" value="ETF_a/FixB"/>
</dbReference>